<dbReference type="InterPro" id="IPR057326">
    <property type="entry name" value="KR_dom"/>
</dbReference>
<dbReference type="SUPFAM" id="SSF51735">
    <property type="entry name" value="NAD(P)-binding Rossmann-fold domains"/>
    <property type="match status" value="1"/>
</dbReference>
<dbReference type="SMART" id="SM00822">
    <property type="entry name" value="PKS_KR"/>
    <property type="match status" value="1"/>
</dbReference>
<dbReference type="PROSITE" id="PS00061">
    <property type="entry name" value="ADH_SHORT"/>
    <property type="match status" value="1"/>
</dbReference>
<dbReference type="NCBIfam" id="TIGR04316">
    <property type="entry name" value="dhbA_paeA"/>
    <property type="match status" value="1"/>
</dbReference>
<dbReference type="Proteomes" id="UP000646745">
    <property type="component" value="Unassembled WGS sequence"/>
</dbReference>
<name>A0ABQ3E7K6_9GAMM</name>
<evidence type="ECO:0000256" key="1">
    <source>
        <dbReference type="ARBA" id="ARBA00006484"/>
    </source>
</evidence>
<dbReference type="InterPro" id="IPR002347">
    <property type="entry name" value="SDR_fam"/>
</dbReference>
<dbReference type="PANTHER" id="PTHR42760:SF115">
    <property type="entry name" value="3-OXOACYL-[ACYL-CARRIER-PROTEIN] REDUCTASE FABG"/>
    <property type="match status" value="1"/>
</dbReference>
<dbReference type="RefSeq" id="WP_189445477.1">
    <property type="nucleotide sequence ID" value="NZ_BMZI01000006.1"/>
</dbReference>
<comment type="caution">
    <text evidence="5">The sequence shown here is derived from an EMBL/GenBank/DDBJ whole genome shotgun (WGS) entry which is preliminary data.</text>
</comment>
<dbReference type="InterPro" id="IPR036291">
    <property type="entry name" value="NAD(P)-bd_dom_sf"/>
</dbReference>
<evidence type="ECO:0000259" key="4">
    <source>
        <dbReference type="SMART" id="SM00822"/>
    </source>
</evidence>
<reference evidence="6" key="1">
    <citation type="journal article" date="2019" name="Int. J. Syst. Evol. Microbiol.">
        <title>The Global Catalogue of Microorganisms (GCM) 10K type strain sequencing project: providing services to taxonomists for standard genome sequencing and annotation.</title>
        <authorList>
            <consortium name="The Broad Institute Genomics Platform"/>
            <consortium name="The Broad Institute Genome Sequencing Center for Infectious Disease"/>
            <person name="Wu L."/>
            <person name="Ma J."/>
        </authorList>
    </citation>
    <scope>NUCLEOTIDE SEQUENCE [LARGE SCALE GENOMIC DNA]</scope>
    <source>
        <strain evidence="6">KCTC 32998</strain>
    </source>
</reference>
<gene>
    <name evidence="5" type="primary">dhbA</name>
    <name evidence="5" type="ORF">GCM10009038_29520</name>
</gene>
<keyword evidence="6" id="KW-1185">Reference proteome</keyword>
<dbReference type="PRINTS" id="PR00080">
    <property type="entry name" value="SDRFAMILY"/>
</dbReference>
<protein>
    <recommendedName>
        <fullName evidence="3">2,3-dihydro-2,3-dihydroxybenzoate dehydrogenase</fullName>
        <ecNumber evidence="3">1.3.1.28</ecNumber>
    </recommendedName>
</protein>
<evidence type="ECO:0000256" key="3">
    <source>
        <dbReference type="NCBIfam" id="TIGR04316"/>
    </source>
</evidence>
<dbReference type="InterPro" id="IPR003560">
    <property type="entry name" value="DHB_DH"/>
</dbReference>
<dbReference type="Gene3D" id="3.40.50.720">
    <property type="entry name" value="NAD(P)-binding Rossmann-like Domain"/>
    <property type="match status" value="1"/>
</dbReference>
<evidence type="ECO:0000256" key="2">
    <source>
        <dbReference type="ARBA" id="ARBA00023002"/>
    </source>
</evidence>
<dbReference type="NCBIfam" id="NF006074">
    <property type="entry name" value="PRK08220.1"/>
    <property type="match status" value="1"/>
</dbReference>
<organism evidence="5 6">
    <name type="scientific">Salinicola rhizosphaerae</name>
    <dbReference type="NCBI Taxonomy" id="1443141"/>
    <lineage>
        <taxon>Bacteria</taxon>
        <taxon>Pseudomonadati</taxon>
        <taxon>Pseudomonadota</taxon>
        <taxon>Gammaproteobacteria</taxon>
        <taxon>Oceanospirillales</taxon>
        <taxon>Halomonadaceae</taxon>
        <taxon>Salinicola</taxon>
    </lineage>
</organism>
<dbReference type="PANTHER" id="PTHR42760">
    <property type="entry name" value="SHORT-CHAIN DEHYDROGENASES/REDUCTASES FAMILY MEMBER"/>
    <property type="match status" value="1"/>
</dbReference>
<dbReference type="EC" id="1.3.1.28" evidence="3"/>
<dbReference type="EMBL" id="BMZI01000006">
    <property type="protein sequence ID" value="GHB28705.1"/>
    <property type="molecule type" value="Genomic_DNA"/>
</dbReference>
<evidence type="ECO:0000313" key="6">
    <source>
        <dbReference type="Proteomes" id="UP000646745"/>
    </source>
</evidence>
<keyword evidence="2" id="KW-0560">Oxidoreductase</keyword>
<sequence>MKLTGYDGKVAVVTGAGGGIGRALVALLAESGVTVVATDLMAPEQALPSSAHAEALDVTDAAAVDALVERVEREIGPIEFGLNVAGVLQSGIVETITNDEWRRVFAVNADGVFHLSRALARVMTPRRRGAIVTVSSNAAGVPRHAMAAYAASKAAATMFTRCLGLELAPLGIRCNIVAPGSTLTPMQTGMWADDQGEQRVIAGLPEQYKAGIPLGKLATPEDVAHAVMFLLSDQAGHVAMSDLYVDGGATLRA</sequence>
<accession>A0ABQ3E7K6</accession>
<evidence type="ECO:0000313" key="5">
    <source>
        <dbReference type="EMBL" id="GHB28705.1"/>
    </source>
</evidence>
<feature type="domain" description="Ketoreductase" evidence="4">
    <location>
        <begin position="9"/>
        <end position="182"/>
    </location>
</feature>
<dbReference type="Pfam" id="PF13561">
    <property type="entry name" value="adh_short_C2"/>
    <property type="match status" value="1"/>
</dbReference>
<dbReference type="InterPro" id="IPR020904">
    <property type="entry name" value="Sc_DH/Rdtase_CS"/>
</dbReference>
<dbReference type="PRINTS" id="PR01397">
    <property type="entry name" value="DHBDHDRGNASE"/>
</dbReference>
<comment type="similarity">
    <text evidence="1">Belongs to the short-chain dehydrogenases/reductases (SDR) family.</text>
</comment>
<proteinExistence type="inferred from homology"/>